<proteinExistence type="predicted"/>
<feature type="active site" description="Tele-AMP-histidine intermediate" evidence="1">
    <location>
        <position position="114"/>
    </location>
</feature>
<sequence>MMHPGCAVRAMATGESTLFEKIANKSIPSKLLFEDDVCCAFYDVHPCAPVHFLVVPKKCENLTQLRYMRDDQEALVGHLMHVASKLAIREGLGDGYRIVVNDGKDALQSVFHLHIHVIGGKKCGWPPI</sequence>
<dbReference type="STRING" id="478820.A0A196SC87"/>
<dbReference type="GO" id="GO:0003824">
    <property type="term" value="F:catalytic activity"/>
    <property type="evidence" value="ECO:0007669"/>
    <property type="project" value="InterPro"/>
</dbReference>
<protein>
    <recommendedName>
        <fullName evidence="4">HIT domain-containing protein</fullName>
    </recommendedName>
</protein>
<feature type="domain" description="HIT" evidence="4">
    <location>
        <begin position="18"/>
        <end position="128"/>
    </location>
</feature>
<evidence type="ECO:0000259" key="4">
    <source>
        <dbReference type="PROSITE" id="PS51084"/>
    </source>
</evidence>
<feature type="short sequence motif" description="Histidine triad motif" evidence="2 3">
    <location>
        <begin position="112"/>
        <end position="116"/>
    </location>
</feature>
<evidence type="ECO:0000313" key="6">
    <source>
        <dbReference type="Proteomes" id="UP000078348"/>
    </source>
</evidence>
<comment type="caution">
    <text evidence="5">The sequence shown here is derived from an EMBL/GenBank/DDBJ whole genome shotgun (WGS) entry which is preliminary data.</text>
</comment>
<dbReference type="SUPFAM" id="SSF54197">
    <property type="entry name" value="HIT-like"/>
    <property type="match status" value="1"/>
</dbReference>
<dbReference type="Gene3D" id="3.30.428.10">
    <property type="entry name" value="HIT-like"/>
    <property type="match status" value="1"/>
</dbReference>
<dbReference type="PANTHER" id="PTHR23089">
    <property type="entry name" value="HISTIDINE TRIAD HIT PROTEIN"/>
    <property type="match status" value="1"/>
</dbReference>
<evidence type="ECO:0000313" key="5">
    <source>
        <dbReference type="EMBL" id="OAO13946.1"/>
    </source>
</evidence>
<name>A0A196SC87_BLAHN</name>
<dbReference type="InterPro" id="IPR019808">
    <property type="entry name" value="Histidine_triad_CS"/>
</dbReference>
<evidence type="ECO:0000256" key="1">
    <source>
        <dbReference type="PIRSR" id="PIRSR601310-1"/>
    </source>
</evidence>
<keyword evidence="6" id="KW-1185">Reference proteome</keyword>
<dbReference type="Proteomes" id="UP000078348">
    <property type="component" value="Unassembled WGS sequence"/>
</dbReference>
<dbReference type="AlphaFoldDB" id="A0A196SC87"/>
<dbReference type="InterPro" id="IPR001310">
    <property type="entry name" value="Histidine_triad_HIT"/>
</dbReference>
<dbReference type="InterPro" id="IPR011146">
    <property type="entry name" value="HIT-like"/>
</dbReference>
<dbReference type="Pfam" id="PF01230">
    <property type="entry name" value="HIT"/>
    <property type="match status" value="1"/>
</dbReference>
<organism evidence="5 6">
    <name type="scientific">Blastocystis sp. subtype 1 (strain ATCC 50177 / NandII)</name>
    <dbReference type="NCBI Taxonomy" id="478820"/>
    <lineage>
        <taxon>Eukaryota</taxon>
        <taxon>Sar</taxon>
        <taxon>Stramenopiles</taxon>
        <taxon>Bigyra</taxon>
        <taxon>Opalozoa</taxon>
        <taxon>Opalinata</taxon>
        <taxon>Blastocystidae</taxon>
        <taxon>Blastocystis</taxon>
    </lineage>
</organism>
<reference evidence="5 6" key="1">
    <citation type="submission" date="2016-05" db="EMBL/GenBank/DDBJ databases">
        <title>Nuclear genome of Blastocystis sp. subtype 1 NandII.</title>
        <authorList>
            <person name="Gentekaki E."/>
            <person name="Curtis B."/>
            <person name="Stairs C."/>
            <person name="Eme L."/>
            <person name="Herman E."/>
            <person name="Klimes V."/>
            <person name="Arias M.C."/>
            <person name="Elias M."/>
            <person name="Hilliou F."/>
            <person name="Klute M."/>
            <person name="Malik S.-B."/>
            <person name="Pightling A."/>
            <person name="Rachubinski R."/>
            <person name="Salas D."/>
            <person name="Schlacht A."/>
            <person name="Suga H."/>
            <person name="Archibald J."/>
            <person name="Ball S.G."/>
            <person name="Clark G."/>
            <person name="Dacks J."/>
            <person name="Van Der Giezen M."/>
            <person name="Tsaousis A."/>
            <person name="Roger A."/>
        </authorList>
    </citation>
    <scope>NUCLEOTIDE SEQUENCE [LARGE SCALE GENOMIC DNA]</scope>
    <source>
        <strain evidence="6">ATCC 50177 / NandII</strain>
    </source>
</reference>
<dbReference type="PROSITE" id="PS00892">
    <property type="entry name" value="HIT_1"/>
    <property type="match status" value="1"/>
</dbReference>
<accession>A0A196SC87</accession>
<evidence type="ECO:0000256" key="2">
    <source>
        <dbReference type="PIRSR" id="PIRSR601310-3"/>
    </source>
</evidence>
<evidence type="ECO:0000256" key="3">
    <source>
        <dbReference type="PROSITE-ProRule" id="PRU00464"/>
    </source>
</evidence>
<dbReference type="PRINTS" id="PR00332">
    <property type="entry name" value="HISTRIAD"/>
</dbReference>
<dbReference type="PROSITE" id="PS51084">
    <property type="entry name" value="HIT_2"/>
    <property type="match status" value="1"/>
</dbReference>
<dbReference type="OrthoDB" id="672793at2759"/>
<dbReference type="EMBL" id="LXWW01000312">
    <property type="protein sequence ID" value="OAO13946.1"/>
    <property type="molecule type" value="Genomic_DNA"/>
</dbReference>
<dbReference type="InterPro" id="IPR036265">
    <property type="entry name" value="HIT-like_sf"/>
</dbReference>
<gene>
    <name evidence="5" type="ORF">AV274_4440</name>
</gene>